<dbReference type="GO" id="GO:0006955">
    <property type="term" value="P:immune response"/>
    <property type="evidence" value="ECO:0007669"/>
    <property type="project" value="TreeGrafter"/>
</dbReference>
<feature type="chain" id="PRO_5042952545" description="Ig-like domain-containing protein" evidence="11">
    <location>
        <begin position="26"/>
        <end position="152"/>
    </location>
</feature>
<keyword evidence="8" id="KW-0675">Receptor</keyword>
<dbReference type="SMART" id="SM00409">
    <property type="entry name" value="IG"/>
    <property type="match status" value="1"/>
</dbReference>
<organism evidence="13 14">
    <name type="scientific">Phoxinus phoxinus</name>
    <name type="common">Eurasian minnow</name>
    <dbReference type="NCBI Taxonomy" id="58324"/>
    <lineage>
        <taxon>Eukaryota</taxon>
        <taxon>Metazoa</taxon>
        <taxon>Chordata</taxon>
        <taxon>Craniata</taxon>
        <taxon>Vertebrata</taxon>
        <taxon>Euteleostomi</taxon>
        <taxon>Actinopterygii</taxon>
        <taxon>Neopterygii</taxon>
        <taxon>Teleostei</taxon>
        <taxon>Ostariophysi</taxon>
        <taxon>Cypriniformes</taxon>
        <taxon>Leuciscidae</taxon>
        <taxon>Phoxininae</taxon>
        <taxon>Phoxinus</taxon>
    </lineage>
</organism>
<evidence type="ECO:0000256" key="2">
    <source>
        <dbReference type="ARBA" id="ARBA00022475"/>
    </source>
</evidence>
<dbReference type="PROSITE" id="PS50835">
    <property type="entry name" value="IG_LIKE"/>
    <property type="match status" value="1"/>
</dbReference>
<evidence type="ECO:0000256" key="11">
    <source>
        <dbReference type="SAM" id="SignalP"/>
    </source>
</evidence>
<evidence type="ECO:0000256" key="8">
    <source>
        <dbReference type="ARBA" id="ARBA00023170"/>
    </source>
</evidence>
<dbReference type="SUPFAM" id="SSF48726">
    <property type="entry name" value="Immunoglobulin"/>
    <property type="match status" value="1"/>
</dbReference>
<dbReference type="GO" id="GO:0031295">
    <property type="term" value="P:T cell costimulation"/>
    <property type="evidence" value="ECO:0007669"/>
    <property type="project" value="TreeGrafter"/>
</dbReference>
<dbReference type="Proteomes" id="UP001364617">
    <property type="component" value="Unassembled WGS sequence"/>
</dbReference>
<dbReference type="InterPro" id="IPR013106">
    <property type="entry name" value="Ig_V-set"/>
</dbReference>
<accession>A0AAN9DAA3</accession>
<evidence type="ECO:0000256" key="5">
    <source>
        <dbReference type="ARBA" id="ARBA00022989"/>
    </source>
</evidence>
<keyword evidence="10" id="KW-0393">Immunoglobulin domain</keyword>
<name>A0AAN9DAA3_9TELE</name>
<dbReference type="InterPro" id="IPR051713">
    <property type="entry name" value="T-cell_Activation_Regulation"/>
</dbReference>
<dbReference type="GO" id="GO:0042102">
    <property type="term" value="P:positive regulation of T cell proliferation"/>
    <property type="evidence" value="ECO:0007669"/>
    <property type="project" value="TreeGrafter"/>
</dbReference>
<comment type="subcellular location">
    <subcellularLocation>
        <location evidence="1">Cell membrane</location>
        <topology evidence="1">Single-pass type I membrane protein</topology>
    </subcellularLocation>
</comment>
<dbReference type="GO" id="GO:0009897">
    <property type="term" value="C:external side of plasma membrane"/>
    <property type="evidence" value="ECO:0007669"/>
    <property type="project" value="TreeGrafter"/>
</dbReference>
<comment type="caution">
    <text evidence="13">The sequence shown here is derived from an EMBL/GenBank/DDBJ whole genome shotgun (WGS) entry which is preliminary data.</text>
</comment>
<keyword evidence="3" id="KW-0812">Transmembrane</keyword>
<dbReference type="GO" id="GO:0071222">
    <property type="term" value="P:cellular response to lipopolysaccharide"/>
    <property type="evidence" value="ECO:0007669"/>
    <property type="project" value="TreeGrafter"/>
</dbReference>
<dbReference type="GO" id="GO:0007166">
    <property type="term" value="P:cell surface receptor signaling pathway"/>
    <property type="evidence" value="ECO:0007669"/>
    <property type="project" value="TreeGrafter"/>
</dbReference>
<dbReference type="InterPro" id="IPR013783">
    <property type="entry name" value="Ig-like_fold"/>
</dbReference>
<evidence type="ECO:0000256" key="10">
    <source>
        <dbReference type="ARBA" id="ARBA00023319"/>
    </source>
</evidence>
<keyword evidence="5" id="KW-1133">Transmembrane helix</keyword>
<dbReference type="GO" id="GO:0042130">
    <property type="term" value="P:negative regulation of T cell proliferation"/>
    <property type="evidence" value="ECO:0007669"/>
    <property type="project" value="TreeGrafter"/>
</dbReference>
<evidence type="ECO:0000256" key="1">
    <source>
        <dbReference type="ARBA" id="ARBA00004251"/>
    </source>
</evidence>
<keyword evidence="4 11" id="KW-0732">Signal</keyword>
<dbReference type="InterPro" id="IPR036179">
    <property type="entry name" value="Ig-like_dom_sf"/>
</dbReference>
<dbReference type="AlphaFoldDB" id="A0AAN9DAA3"/>
<evidence type="ECO:0000256" key="3">
    <source>
        <dbReference type="ARBA" id="ARBA00022692"/>
    </source>
</evidence>
<keyword evidence="2" id="KW-1003">Cell membrane</keyword>
<dbReference type="InterPro" id="IPR003599">
    <property type="entry name" value="Ig_sub"/>
</dbReference>
<evidence type="ECO:0000256" key="6">
    <source>
        <dbReference type="ARBA" id="ARBA00023136"/>
    </source>
</evidence>
<keyword evidence="9" id="KW-0325">Glycoprotein</keyword>
<dbReference type="Gene3D" id="2.60.40.10">
    <property type="entry name" value="Immunoglobulins"/>
    <property type="match status" value="1"/>
</dbReference>
<keyword evidence="7" id="KW-1015">Disulfide bond</keyword>
<evidence type="ECO:0000313" key="14">
    <source>
        <dbReference type="Proteomes" id="UP001364617"/>
    </source>
</evidence>
<evidence type="ECO:0000256" key="9">
    <source>
        <dbReference type="ARBA" id="ARBA00023180"/>
    </source>
</evidence>
<gene>
    <name evidence="13" type="ORF">R3I93_007634</name>
</gene>
<evidence type="ECO:0000313" key="13">
    <source>
        <dbReference type="EMBL" id="KAK7163642.1"/>
    </source>
</evidence>
<feature type="signal peptide" evidence="11">
    <location>
        <begin position="1"/>
        <end position="25"/>
    </location>
</feature>
<dbReference type="Pfam" id="PF07686">
    <property type="entry name" value="V-set"/>
    <property type="match status" value="1"/>
</dbReference>
<sequence>MTLTHLLVIFVVTFINPLIFNTVSSDIIQPITAQRGQSVQLSVQKQPKTAFDDLEWLKDKCDVVVSYNVKNKSEHIYPSYKERVVFNTGNYSLTLKNIQEKDSGLYSARASGESDFDIGLYNVTVGASSHGSTTESVSLIWIFLFLLGAMMI</sequence>
<keyword evidence="6" id="KW-0472">Membrane</keyword>
<proteinExistence type="predicted"/>
<dbReference type="PANTHER" id="PTHR25466:SF14">
    <property type="entry name" value="BUTYROPHILIN SUBFAMILY 2 MEMBER A2-LIKE-RELATED"/>
    <property type="match status" value="1"/>
</dbReference>
<feature type="domain" description="Ig-like" evidence="12">
    <location>
        <begin position="17"/>
        <end position="138"/>
    </location>
</feature>
<evidence type="ECO:0000259" key="12">
    <source>
        <dbReference type="PROSITE" id="PS50835"/>
    </source>
</evidence>
<dbReference type="EMBL" id="JAYKXH010000007">
    <property type="protein sequence ID" value="KAK7163642.1"/>
    <property type="molecule type" value="Genomic_DNA"/>
</dbReference>
<evidence type="ECO:0000256" key="7">
    <source>
        <dbReference type="ARBA" id="ARBA00023157"/>
    </source>
</evidence>
<reference evidence="13 14" key="1">
    <citation type="submission" date="2024-02" db="EMBL/GenBank/DDBJ databases">
        <title>Chromosome-level genome assembly of the Eurasian Minnow (Phoxinus phoxinus).</title>
        <authorList>
            <person name="Oriowo T.O."/>
            <person name="Martin S."/>
            <person name="Stange M."/>
            <person name="Chrysostomakis Y."/>
            <person name="Brown T."/>
            <person name="Winkler S."/>
            <person name="Kukowka S."/>
            <person name="Myers E.W."/>
            <person name="Bohne A."/>
        </authorList>
    </citation>
    <scope>NUCLEOTIDE SEQUENCE [LARGE SCALE GENOMIC DNA]</scope>
    <source>
        <strain evidence="13">ZFMK-TIS-60720</strain>
        <tissue evidence="13">Whole Organism</tissue>
    </source>
</reference>
<evidence type="ECO:0000256" key="4">
    <source>
        <dbReference type="ARBA" id="ARBA00022729"/>
    </source>
</evidence>
<keyword evidence="14" id="KW-1185">Reference proteome</keyword>
<protein>
    <recommendedName>
        <fullName evidence="12">Ig-like domain-containing protein</fullName>
    </recommendedName>
</protein>
<dbReference type="PANTHER" id="PTHR25466">
    <property type="entry name" value="T-LYMPHOCYTE ACTIVATION ANTIGEN"/>
    <property type="match status" value="1"/>
</dbReference>
<dbReference type="InterPro" id="IPR007110">
    <property type="entry name" value="Ig-like_dom"/>
</dbReference>